<reference evidence="1 2" key="2">
    <citation type="submission" date="2018-11" db="EMBL/GenBank/DDBJ databases">
        <authorList>
            <consortium name="Pathogen Informatics"/>
        </authorList>
    </citation>
    <scope>NUCLEOTIDE SEQUENCE [LARGE SCALE GENOMIC DNA]</scope>
</reference>
<accession>A0A0R3S8J2</accession>
<name>A0A0R3S8J2_HYMDI</name>
<dbReference type="WBParaSite" id="HDID_0000047301-mRNA-1">
    <property type="protein sequence ID" value="HDID_0000047301-mRNA-1"/>
    <property type="gene ID" value="HDID_0000047301"/>
</dbReference>
<organism evidence="3">
    <name type="scientific">Hymenolepis diminuta</name>
    <name type="common">Rat tapeworm</name>
    <dbReference type="NCBI Taxonomy" id="6216"/>
    <lineage>
        <taxon>Eukaryota</taxon>
        <taxon>Metazoa</taxon>
        <taxon>Spiralia</taxon>
        <taxon>Lophotrochozoa</taxon>
        <taxon>Platyhelminthes</taxon>
        <taxon>Cestoda</taxon>
        <taxon>Eucestoda</taxon>
        <taxon>Cyclophyllidea</taxon>
        <taxon>Hymenolepididae</taxon>
        <taxon>Hymenolepis</taxon>
    </lineage>
</organism>
<dbReference type="AlphaFoldDB" id="A0A0R3S8J2"/>
<reference evidence="3" key="1">
    <citation type="submission" date="2017-02" db="UniProtKB">
        <authorList>
            <consortium name="WormBaseParasite"/>
        </authorList>
    </citation>
    <scope>IDENTIFICATION</scope>
</reference>
<evidence type="ECO:0000313" key="3">
    <source>
        <dbReference type="WBParaSite" id="HDID_0000047301-mRNA-1"/>
    </source>
</evidence>
<gene>
    <name evidence="1" type="ORF">HDID_LOCUS474</name>
</gene>
<dbReference type="EMBL" id="UYSG01000064">
    <property type="protein sequence ID" value="VDL16286.1"/>
    <property type="molecule type" value="Genomic_DNA"/>
</dbReference>
<evidence type="ECO:0000313" key="2">
    <source>
        <dbReference type="Proteomes" id="UP000274504"/>
    </source>
</evidence>
<dbReference type="Proteomes" id="UP000274504">
    <property type="component" value="Unassembled WGS sequence"/>
</dbReference>
<sequence length="270" mass="30580">MLLHTLVLAADEDANLEMLSKDGRVVYAPVNSKFEYKTILPGEYDRVESGMHSISIINGNCSTRLFDCHIEKNKEHAQLLKVIGTMNYGLKKITLLGKNSIPVVILFYPDHFWPEIDSHTFQYLYELPLVTNAKGTDIVTLKFFILHLSLTNVAEFAIYTSSKNALVYSSSGENNVEQFPHILNIEPQQFAMHAIISITVRKLNPIDYYSVHFNGQYNTRVIVWDKNTNLAKYDIIEDIVSLLPLNEIVGHFINSASHNTLYGSSIIIGE</sequence>
<protein>
    <submittedName>
        <fullName evidence="3">IgGFc_binding domain-containing protein</fullName>
    </submittedName>
</protein>
<proteinExistence type="predicted"/>
<dbReference type="OrthoDB" id="6268680at2759"/>
<evidence type="ECO:0000313" key="1">
    <source>
        <dbReference type="EMBL" id="VDL16286.1"/>
    </source>
</evidence>